<evidence type="ECO:0000313" key="2">
    <source>
        <dbReference type="EMBL" id="KAF2290703.1"/>
    </source>
</evidence>
<organism evidence="2 3">
    <name type="scientific">Hevea brasiliensis</name>
    <name type="common">Para rubber tree</name>
    <name type="synonym">Siphonia brasiliensis</name>
    <dbReference type="NCBI Taxonomy" id="3981"/>
    <lineage>
        <taxon>Eukaryota</taxon>
        <taxon>Viridiplantae</taxon>
        <taxon>Streptophyta</taxon>
        <taxon>Embryophyta</taxon>
        <taxon>Tracheophyta</taxon>
        <taxon>Spermatophyta</taxon>
        <taxon>Magnoliopsida</taxon>
        <taxon>eudicotyledons</taxon>
        <taxon>Gunneridae</taxon>
        <taxon>Pentapetalae</taxon>
        <taxon>rosids</taxon>
        <taxon>fabids</taxon>
        <taxon>Malpighiales</taxon>
        <taxon>Euphorbiaceae</taxon>
        <taxon>Crotonoideae</taxon>
        <taxon>Micrandreae</taxon>
        <taxon>Hevea</taxon>
    </lineage>
</organism>
<comment type="caution">
    <text evidence="2">The sequence shown here is derived from an EMBL/GenBank/DDBJ whole genome shotgun (WGS) entry which is preliminary data.</text>
</comment>
<sequence length="441" mass="48398">MLLKNLMEEKQLDFNQPLLSVRRFASTVSITEADNKRKMDNARPRVPPLSVYKSELKSGPLTNPGTVPFVWEKSPGRPKYESKPQTAPLAQPPAVPKLPPGRILNVERKALDKGSEGTTGQSETRNGLLGSHNVPSLDKNATEEESSGERTEETDISGLDHYDEAYVGALDTLSRSESFFLNCSVSGVSGLDSPDIKPSGTISTDPQTRDFMMGRFLPAAKAITSETAQHSTRKLPAVQEQSRNKEDGNCGRTASIQSMQRTKHLWDVPSVTLTKFLVSFESCTKDEERGQLHTSPTHVKKVDSSCAAHCSETVNEHDKDVVYHQRSVGALRTTGVHEDENELKNESNKIACRNDYQKLDGSSLYKCLQGNGSSPCRGKFAGSAVDEEKGYLVIPGKYKNSGMNGFKADAKGGKSFRELLAKERNEWESTSASPVVEKLCT</sequence>
<feature type="compositionally biased region" description="Polar residues" evidence="1">
    <location>
        <begin position="116"/>
        <end position="125"/>
    </location>
</feature>
<keyword evidence="3" id="KW-1185">Reference proteome</keyword>
<feature type="compositionally biased region" description="Basic and acidic residues" evidence="1">
    <location>
        <begin position="105"/>
        <end position="115"/>
    </location>
</feature>
<proteinExistence type="predicted"/>
<feature type="compositionally biased region" description="Pro residues" evidence="1">
    <location>
        <begin position="90"/>
        <end position="99"/>
    </location>
</feature>
<dbReference type="AlphaFoldDB" id="A0A6A6KRM6"/>
<dbReference type="InterPro" id="IPR007789">
    <property type="entry name" value="DUF688"/>
</dbReference>
<evidence type="ECO:0000313" key="3">
    <source>
        <dbReference type="Proteomes" id="UP000467840"/>
    </source>
</evidence>
<dbReference type="PANTHER" id="PTHR33671:SF2">
    <property type="entry name" value="N-METHYLTRANSFERASE, PUTATIVE (DUF688)-RELATED"/>
    <property type="match status" value="1"/>
</dbReference>
<dbReference type="Pfam" id="PF05097">
    <property type="entry name" value="DUF688"/>
    <property type="match status" value="2"/>
</dbReference>
<feature type="compositionally biased region" description="Basic and acidic residues" evidence="1">
    <location>
        <begin position="147"/>
        <end position="159"/>
    </location>
</feature>
<feature type="region of interest" description="Disordered" evidence="1">
    <location>
        <begin position="35"/>
        <end position="159"/>
    </location>
</feature>
<evidence type="ECO:0000256" key="1">
    <source>
        <dbReference type="SAM" id="MobiDB-lite"/>
    </source>
</evidence>
<protein>
    <submittedName>
        <fullName evidence="2">Uncharacterized protein</fullName>
    </submittedName>
</protein>
<dbReference type="EMBL" id="JAAGAX010000015">
    <property type="protein sequence ID" value="KAF2290703.1"/>
    <property type="molecule type" value="Genomic_DNA"/>
</dbReference>
<accession>A0A6A6KRM6</accession>
<reference evidence="2 3" key="1">
    <citation type="journal article" date="2020" name="Mol. Plant">
        <title>The Chromosome-Based Rubber Tree Genome Provides New Insights into Spurge Genome Evolution and Rubber Biosynthesis.</title>
        <authorList>
            <person name="Liu J."/>
            <person name="Shi C."/>
            <person name="Shi C.C."/>
            <person name="Li W."/>
            <person name="Zhang Q.J."/>
            <person name="Zhang Y."/>
            <person name="Li K."/>
            <person name="Lu H.F."/>
            <person name="Shi C."/>
            <person name="Zhu S.T."/>
            <person name="Xiao Z.Y."/>
            <person name="Nan H."/>
            <person name="Yue Y."/>
            <person name="Zhu X.G."/>
            <person name="Wu Y."/>
            <person name="Hong X.N."/>
            <person name="Fan G.Y."/>
            <person name="Tong Y."/>
            <person name="Zhang D."/>
            <person name="Mao C.L."/>
            <person name="Liu Y.L."/>
            <person name="Hao S.J."/>
            <person name="Liu W.Q."/>
            <person name="Lv M.Q."/>
            <person name="Zhang H.B."/>
            <person name="Liu Y."/>
            <person name="Hu-Tang G.R."/>
            <person name="Wang J.P."/>
            <person name="Wang J.H."/>
            <person name="Sun Y.H."/>
            <person name="Ni S.B."/>
            <person name="Chen W.B."/>
            <person name="Zhang X.C."/>
            <person name="Jiao Y.N."/>
            <person name="Eichler E.E."/>
            <person name="Li G.H."/>
            <person name="Liu X."/>
            <person name="Gao L.Z."/>
        </authorList>
    </citation>
    <scope>NUCLEOTIDE SEQUENCE [LARGE SCALE GENOMIC DNA]</scope>
    <source>
        <strain evidence="3">cv. GT1</strain>
        <tissue evidence="2">Leaf</tissue>
    </source>
</reference>
<gene>
    <name evidence="2" type="ORF">GH714_015073</name>
</gene>
<dbReference type="Proteomes" id="UP000467840">
    <property type="component" value="Chromosome 2"/>
</dbReference>
<feature type="region of interest" description="Disordered" evidence="1">
    <location>
        <begin position="225"/>
        <end position="250"/>
    </location>
</feature>
<dbReference type="PANTHER" id="PTHR33671">
    <property type="entry name" value="N-METHYLTRANSFERASE, PUTATIVE (DUF688)-RELATED"/>
    <property type="match status" value="1"/>
</dbReference>
<name>A0A6A6KRM6_HEVBR</name>